<dbReference type="Proteomes" id="UP000095347">
    <property type="component" value="Unassembled WGS sequence"/>
</dbReference>
<proteinExistence type="inferred from homology"/>
<dbReference type="EC" id="2.5.1.-" evidence="2"/>
<evidence type="ECO:0000313" key="4">
    <source>
        <dbReference type="Proteomes" id="UP000095347"/>
    </source>
</evidence>
<feature type="binding site" evidence="2">
    <location>
        <begin position="66"/>
        <end position="68"/>
    </location>
    <ligand>
        <name>substrate</name>
    </ligand>
</feature>
<keyword evidence="1 2" id="KW-0808">Transferase</keyword>
<dbReference type="InterPro" id="IPR018520">
    <property type="entry name" value="UPP_synth-like_CS"/>
</dbReference>
<dbReference type="NCBIfam" id="NF011408">
    <property type="entry name" value="PRK14834.1"/>
    <property type="match status" value="1"/>
</dbReference>
<keyword evidence="2" id="KW-0460">Magnesium</keyword>
<comment type="function">
    <text evidence="2">Catalyzes the condensation of isopentenyl diphosphate (IPP) with allylic pyrophosphates generating different type of terpenoids.</text>
</comment>
<feature type="binding site" evidence="2">
    <location>
        <begin position="22"/>
        <end position="25"/>
    </location>
    <ligand>
        <name>substrate</name>
    </ligand>
</feature>
<dbReference type="EMBL" id="MCGG01000017">
    <property type="protein sequence ID" value="OEJ68125.1"/>
    <property type="molecule type" value="Genomic_DNA"/>
</dbReference>
<keyword evidence="4" id="KW-1185">Reference proteome</keyword>
<protein>
    <recommendedName>
        <fullName evidence="2">Isoprenyl transferase</fullName>
        <ecNumber evidence="2">2.5.1.-</ecNumber>
    </recommendedName>
</protein>
<dbReference type="FunFam" id="3.40.1180.10:FF:000001">
    <property type="entry name" value="(2E,6E)-farnesyl-diphosphate-specific ditrans,polycis-undecaprenyl-diphosphate synthase"/>
    <property type="match status" value="1"/>
</dbReference>
<dbReference type="HAMAP" id="MF_01139">
    <property type="entry name" value="ISPT"/>
    <property type="match status" value="1"/>
</dbReference>
<dbReference type="AlphaFoldDB" id="A0A1E5Q9N3"/>
<feature type="binding site" evidence="2">
    <location>
        <position position="70"/>
    </location>
    <ligand>
        <name>substrate</name>
    </ligand>
</feature>
<name>A0A1E5Q9N3_9PROT</name>
<feature type="binding site" evidence="2">
    <location>
        <position position="189"/>
    </location>
    <ligand>
        <name>substrate</name>
    </ligand>
</feature>
<accession>A0A1E5Q9N3</accession>
<dbReference type="GO" id="GO:0008834">
    <property type="term" value="F:ditrans,polycis-undecaprenyl-diphosphate synthase [(2E,6E)-farnesyl-diphosphate specific] activity"/>
    <property type="evidence" value="ECO:0007669"/>
    <property type="project" value="TreeGrafter"/>
</dbReference>
<gene>
    <name evidence="3" type="ORF">BEN30_07005</name>
</gene>
<comment type="subunit">
    <text evidence="2">Homodimer.</text>
</comment>
<dbReference type="InterPro" id="IPR036424">
    <property type="entry name" value="UPP_synth-like_sf"/>
</dbReference>
<dbReference type="PANTHER" id="PTHR10291">
    <property type="entry name" value="DEHYDRODOLICHYL DIPHOSPHATE SYNTHASE FAMILY MEMBER"/>
    <property type="match status" value="1"/>
</dbReference>
<keyword evidence="2" id="KW-0479">Metal-binding</keyword>
<feature type="binding site" evidence="2">
    <location>
        <position position="38"/>
    </location>
    <ligand>
        <name>substrate</name>
    </ligand>
</feature>
<comment type="cofactor">
    <cofactor evidence="2">
        <name>Mg(2+)</name>
        <dbReference type="ChEBI" id="CHEBI:18420"/>
    </cofactor>
    <text evidence="2">Binds 2 magnesium ions per subunit.</text>
</comment>
<sequence length="243" mass="27416">MKPQSQLGDAPLPVHVAIIMDGNGRWASARGLPRTEGHRRGAESVRTVIKAASRLGVRYLTLFGFSSENWKRPSGEVMDLMGLLRLYLRKELAELHKQGVRFRVIGDRSRLSVDIQDLIIVAEQRTRANVGLNLVLALSYGGRAEIVNSARNMAERVKSGELDPENIDEDLFAKSLETADIPDPDLLIRTSGEQRLSNFLLWQTAYTELVFTDTLWPDFRTEEFELALSQYQSRDRRYGSVGV</sequence>
<comment type="similarity">
    <text evidence="2">Belongs to the UPP synthase family.</text>
</comment>
<dbReference type="GO" id="GO:0016094">
    <property type="term" value="P:polyprenol biosynthetic process"/>
    <property type="evidence" value="ECO:0007669"/>
    <property type="project" value="TreeGrafter"/>
</dbReference>
<dbReference type="NCBIfam" id="TIGR00055">
    <property type="entry name" value="uppS"/>
    <property type="match status" value="1"/>
</dbReference>
<feature type="binding site" evidence="2">
    <location>
        <position position="72"/>
    </location>
    <ligand>
        <name>substrate</name>
    </ligand>
</feature>
<feature type="binding site" evidence="2">
    <location>
        <begin position="195"/>
        <end position="197"/>
    </location>
    <ligand>
        <name>substrate</name>
    </ligand>
</feature>
<feature type="active site" description="Proton acceptor" evidence="2">
    <location>
        <position position="69"/>
    </location>
</feature>
<organism evidence="3 4">
    <name type="scientific">Magnetovibrio blakemorei</name>
    <dbReference type="NCBI Taxonomy" id="28181"/>
    <lineage>
        <taxon>Bacteria</taxon>
        <taxon>Pseudomonadati</taxon>
        <taxon>Pseudomonadota</taxon>
        <taxon>Alphaproteobacteria</taxon>
        <taxon>Rhodospirillales</taxon>
        <taxon>Magnetovibrionaceae</taxon>
        <taxon>Magnetovibrio</taxon>
    </lineage>
</organism>
<dbReference type="Gene3D" id="3.40.1180.10">
    <property type="entry name" value="Decaprenyl diphosphate synthase-like"/>
    <property type="match status" value="1"/>
</dbReference>
<feature type="binding site" evidence="2">
    <location>
        <position position="21"/>
    </location>
    <ligand>
        <name>Mg(2+)</name>
        <dbReference type="ChEBI" id="CHEBI:18420"/>
    </ligand>
</feature>
<dbReference type="GO" id="GO:0000287">
    <property type="term" value="F:magnesium ion binding"/>
    <property type="evidence" value="ECO:0007669"/>
    <property type="project" value="UniProtKB-UniRule"/>
</dbReference>
<dbReference type="SUPFAM" id="SSF64005">
    <property type="entry name" value="Undecaprenyl diphosphate synthase"/>
    <property type="match status" value="1"/>
</dbReference>
<feature type="binding site" evidence="2">
    <location>
        <position position="34"/>
    </location>
    <ligand>
        <name>substrate</name>
    </ligand>
</feature>
<dbReference type="PANTHER" id="PTHR10291:SF0">
    <property type="entry name" value="DEHYDRODOLICHYL DIPHOSPHATE SYNTHASE 2"/>
    <property type="match status" value="1"/>
</dbReference>
<dbReference type="NCBIfam" id="NF011405">
    <property type="entry name" value="PRK14830.1"/>
    <property type="match status" value="1"/>
</dbReference>
<dbReference type="CDD" id="cd00475">
    <property type="entry name" value="Cis_IPPS"/>
    <property type="match status" value="1"/>
</dbReference>
<evidence type="ECO:0000256" key="1">
    <source>
        <dbReference type="ARBA" id="ARBA00022679"/>
    </source>
</evidence>
<feature type="binding site" evidence="2">
    <location>
        <position position="208"/>
    </location>
    <ligand>
        <name>Mg(2+)</name>
        <dbReference type="ChEBI" id="CHEBI:18420"/>
    </ligand>
</feature>
<comment type="caution">
    <text evidence="3">The sequence shown here is derived from an EMBL/GenBank/DDBJ whole genome shotgun (WGS) entry which is preliminary data.</text>
</comment>
<dbReference type="InterPro" id="IPR001441">
    <property type="entry name" value="UPP_synth-like"/>
</dbReference>
<evidence type="ECO:0000313" key="3">
    <source>
        <dbReference type="EMBL" id="OEJ68125.1"/>
    </source>
</evidence>
<dbReference type="PROSITE" id="PS01066">
    <property type="entry name" value="UPP_SYNTHASE"/>
    <property type="match status" value="1"/>
</dbReference>
<dbReference type="GO" id="GO:0005829">
    <property type="term" value="C:cytosol"/>
    <property type="evidence" value="ECO:0007669"/>
    <property type="project" value="TreeGrafter"/>
</dbReference>
<feature type="active site" evidence="2">
    <location>
        <position position="21"/>
    </location>
</feature>
<reference evidence="4" key="1">
    <citation type="submission" date="2016-07" db="EMBL/GenBank/DDBJ databases">
        <authorList>
            <person name="Florea S."/>
            <person name="Webb J.S."/>
            <person name="Jaromczyk J."/>
            <person name="Schardl C.L."/>
        </authorList>
    </citation>
    <scope>NUCLEOTIDE SEQUENCE [LARGE SCALE GENOMIC DNA]</scope>
    <source>
        <strain evidence="4">MV-1</strain>
    </source>
</reference>
<dbReference type="STRING" id="28181.BEN30_07005"/>
<evidence type="ECO:0000256" key="2">
    <source>
        <dbReference type="HAMAP-Rule" id="MF_01139"/>
    </source>
</evidence>
<dbReference type="Pfam" id="PF01255">
    <property type="entry name" value="Prenyltransf"/>
    <property type="match status" value="1"/>
</dbReference>
<feature type="binding site" evidence="2">
    <location>
        <position position="26"/>
    </location>
    <ligand>
        <name>substrate</name>
    </ligand>
</feature>